<feature type="transmembrane region" description="Helical" evidence="1">
    <location>
        <begin position="564"/>
        <end position="589"/>
    </location>
</feature>
<keyword evidence="3" id="KW-1185">Reference proteome</keyword>
<reference evidence="2" key="2">
    <citation type="submission" date="2020-09" db="EMBL/GenBank/DDBJ databases">
        <authorList>
            <person name="Sun Q."/>
            <person name="Ohkuma M."/>
        </authorList>
    </citation>
    <scope>NUCLEOTIDE SEQUENCE</scope>
    <source>
        <strain evidence="2">JCM 19831</strain>
    </source>
</reference>
<dbReference type="AlphaFoldDB" id="A0A917TEG3"/>
<reference evidence="2" key="1">
    <citation type="journal article" date="2014" name="Int. J. Syst. Evol. Microbiol.">
        <title>Complete genome sequence of Corynebacterium casei LMG S-19264T (=DSM 44701T), isolated from a smear-ripened cheese.</title>
        <authorList>
            <consortium name="US DOE Joint Genome Institute (JGI-PGF)"/>
            <person name="Walter F."/>
            <person name="Albersmeier A."/>
            <person name="Kalinowski J."/>
            <person name="Ruckert C."/>
        </authorList>
    </citation>
    <scope>NUCLEOTIDE SEQUENCE</scope>
    <source>
        <strain evidence="2">JCM 19831</strain>
    </source>
</reference>
<evidence type="ECO:0000313" key="3">
    <source>
        <dbReference type="Proteomes" id="UP000642070"/>
    </source>
</evidence>
<feature type="transmembrane region" description="Helical" evidence="1">
    <location>
        <begin position="20"/>
        <end position="42"/>
    </location>
</feature>
<feature type="transmembrane region" description="Helical" evidence="1">
    <location>
        <begin position="113"/>
        <end position="131"/>
    </location>
</feature>
<feature type="transmembrane region" description="Helical" evidence="1">
    <location>
        <begin position="465"/>
        <end position="489"/>
    </location>
</feature>
<feature type="transmembrane region" description="Helical" evidence="1">
    <location>
        <begin position="336"/>
        <end position="367"/>
    </location>
</feature>
<gene>
    <name evidence="2" type="ORF">GCM10007977_022150</name>
</gene>
<feature type="transmembrane region" description="Helical" evidence="1">
    <location>
        <begin position="54"/>
        <end position="72"/>
    </location>
</feature>
<accession>A0A917TEG3</accession>
<feature type="transmembrane region" description="Helical" evidence="1">
    <location>
        <begin position="311"/>
        <end position="330"/>
    </location>
</feature>
<feature type="transmembrane region" description="Helical" evidence="1">
    <location>
        <begin position="231"/>
        <end position="253"/>
    </location>
</feature>
<organism evidence="2 3">
    <name type="scientific">Dactylosporangium sucinum</name>
    <dbReference type="NCBI Taxonomy" id="1424081"/>
    <lineage>
        <taxon>Bacteria</taxon>
        <taxon>Bacillati</taxon>
        <taxon>Actinomycetota</taxon>
        <taxon>Actinomycetes</taxon>
        <taxon>Micromonosporales</taxon>
        <taxon>Micromonosporaceae</taxon>
        <taxon>Dactylosporangium</taxon>
    </lineage>
</organism>
<feature type="transmembrane region" description="Helical" evidence="1">
    <location>
        <begin position="143"/>
        <end position="164"/>
    </location>
</feature>
<feature type="transmembrane region" description="Helical" evidence="1">
    <location>
        <begin position="526"/>
        <end position="544"/>
    </location>
</feature>
<sequence length="783" mass="84280">MIALVTADAPPAPPPPRPLARWWVAWLPPVAAALFTVCFLDFHGVPMRTTARFAGYLGGGVLLPGMLLWRYLQGRSGRLVSDAAAGLALGYACEVLTYIAARSAGLPRLAPAWAVITVVAFAAVPGLRRYWRGQGPGERTPAMWSAVLSAAAMVLLWWSGVAFFRTHDLNEPGMRAPDGDSMFHLALIGEARHHMPIMSPWLPDQPLLYHWFAYADMAATSWGTGIEPQVLLLRLSPLPMVFGLLALIGVLGVRLTGRWWAGAAAALVAWFALAPTPYPWRLHGWFSTFATNAYEDGSLLRAQMWTSPTQTFGAVLFAGLALALVELLTAPTARRWAAVVLLMAAVTGGKATFLPMLLGGLLLVAAVELVRRRRPHRTALAAAGLTLAAIAVAQLVLFRGAVQGMAIQPLHFARISGAPYTAGFATPDVGPAWRLLLVAAITLLCWACIWPGLAALRRLHTDRQVLAEPVVMMLGIGLAGVAALAVFGHEGGAEGWFMVSGRPYLTLAAVAGIVLVTPAAVPARRLVTAAVIAAAAGGLATLVVREQLSRRIPAPAATGGPLWTAWALLWPYLAVAALVGLLAVVVRLADLPGKRALCAAFLAGTCAATSVVHLYRWTHDATRTGWRGAVVAPIYIPHGTRTAGRWLRDHSQPGDLVATNAHCLLLPGTPPDACDNRHFAFSAYTERRFLIEAWGFTDRTHRAGQHHGVNFVYAPYWEPAKLADNDTAFTSPSRERMHRLADHYGVRWLFVDESYGTVAPDLGDYATFRFRAGAIAVYQLTNR</sequence>
<feature type="transmembrane region" description="Helical" evidence="1">
    <location>
        <begin position="432"/>
        <end position="453"/>
    </location>
</feature>
<evidence type="ECO:0000256" key="1">
    <source>
        <dbReference type="SAM" id="Phobius"/>
    </source>
</evidence>
<dbReference type="EMBL" id="BMPI01000009">
    <property type="protein sequence ID" value="GGM20569.1"/>
    <property type="molecule type" value="Genomic_DNA"/>
</dbReference>
<keyword evidence="1" id="KW-0812">Transmembrane</keyword>
<name>A0A917TEG3_9ACTN</name>
<dbReference type="RefSeq" id="WP_190249680.1">
    <property type="nucleotide sequence ID" value="NZ_BMPI01000009.1"/>
</dbReference>
<keyword evidence="1" id="KW-0472">Membrane</keyword>
<dbReference type="Proteomes" id="UP000642070">
    <property type="component" value="Unassembled WGS sequence"/>
</dbReference>
<proteinExistence type="predicted"/>
<feature type="transmembrane region" description="Helical" evidence="1">
    <location>
        <begin position="501"/>
        <end position="521"/>
    </location>
</feature>
<feature type="transmembrane region" description="Helical" evidence="1">
    <location>
        <begin position="596"/>
        <end position="615"/>
    </location>
</feature>
<evidence type="ECO:0000313" key="2">
    <source>
        <dbReference type="EMBL" id="GGM20569.1"/>
    </source>
</evidence>
<feature type="transmembrane region" description="Helical" evidence="1">
    <location>
        <begin position="84"/>
        <end position="101"/>
    </location>
</feature>
<feature type="transmembrane region" description="Helical" evidence="1">
    <location>
        <begin position="259"/>
        <end position="278"/>
    </location>
</feature>
<protein>
    <submittedName>
        <fullName evidence="2">Uncharacterized protein</fullName>
    </submittedName>
</protein>
<keyword evidence="1" id="KW-1133">Transmembrane helix</keyword>
<feature type="transmembrane region" description="Helical" evidence="1">
    <location>
        <begin position="379"/>
        <end position="402"/>
    </location>
</feature>
<comment type="caution">
    <text evidence="2">The sequence shown here is derived from an EMBL/GenBank/DDBJ whole genome shotgun (WGS) entry which is preliminary data.</text>
</comment>